<dbReference type="EMBL" id="FRDJ01000007">
    <property type="protein sequence ID" value="SHN63579.1"/>
    <property type="molecule type" value="Genomic_DNA"/>
</dbReference>
<dbReference type="InterPro" id="IPR036843">
    <property type="entry name" value="KamE_N_sf"/>
</dbReference>
<dbReference type="Proteomes" id="UP000184207">
    <property type="component" value="Unassembled WGS sequence"/>
</dbReference>
<dbReference type="PROSITE" id="PS51332">
    <property type="entry name" value="B12_BINDING"/>
    <property type="match status" value="1"/>
</dbReference>
<gene>
    <name evidence="2" type="ORF">SAMN02745226_01363</name>
</gene>
<dbReference type="InterPro" id="IPR036724">
    <property type="entry name" value="Cobalamin-bd_sf"/>
</dbReference>
<dbReference type="OrthoDB" id="9782063at2"/>
<dbReference type="GO" id="GO:0031419">
    <property type="term" value="F:cobalamin binding"/>
    <property type="evidence" value="ECO:0007669"/>
    <property type="project" value="InterPro"/>
</dbReference>
<dbReference type="InterPro" id="IPR028991">
    <property type="entry name" value="KamE_N"/>
</dbReference>
<dbReference type="Pfam" id="PF16554">
    <property type="entry name" value="OAM_dimer"/>
    <property type="match status" value="1"/>
</dbReference>
<name>A0A1M7SYK2_FERGO</name>
<dbReference type="AlphaFoldDB" id="A0A1M7SYK2"/>
<dbReference type="CDD" id="cd02067">
    <property type="entry name" value="B12-binding"/>
    <property type="match status" value="1"/>
</dbReference>
<evidence type="ECO:0000259" key="1">
    <source>
        <dbReference type="PROSITE" id="PS51332"/>
    </source>
</evidence>
<dbReference type="GO" id="GO:0046872">
    <property type="term" value="F:metal ion binding"/>
    <property type="evidence" value="ECO:0007669"/>
    <property type="project" value="InterPro"/>
</dbReference>
<dbReference type="InterPro" id="IPR006158">
    <property type="entry name" value="Cobalamin-bd"/>
</dbReference>
<evidence type="ECO:0000313" key="3">
    <source>
        <dbReference type="Proteomes" id="UP000184207"/>
    </source>
</evidence>
<dbReference type="Pfam" id="PF02310">
    <property type="entry name" value="B12-binding"/>
    <property type="match status" value="1"/>
</dbReference>
<evidence type="ECO:0000313" key="2">
    <source>
        <dbReference type="EMBL" id="SHN63579.1"/>
    </source>
</evidence>
<keyword evidence="3" id="KW-1185">Reference proteome</keyword>
<proteinExistence type="predicted"/>
<dbReference type="GO" id="GO:0046983">
    <property type="term" value="F:protein dimerization activity"/>
    <property type="evidence" value="ECO:0007669"/>
    <property type="project" value="InterPro"/>
</dbReference>
<reference evidence="3" key="1">
    <citation type="submission" date="2016-12" db="EMBL/GenBank/DDBJ databases">
        <authorList>
            <person name="Varghese N."/>
            <person name="Submissions S."/>
        </authorList>
    </citation>
    <scope>NUCLEOTIDE SEQUENCE [LARGE SCALE GENOMIC DNA]</scope>
    <source>
        <strain evidence="3">DSM 13020</strain>
    </source>
</reference>
<protein>
    <submittedName>
        <fullName evidence="2">Beta-lysine 5,6-aminomutase beta subunit</fullName>
    </submittedName>
</protein>
<dbReference type="SUPFAM" id="SSF117778">
    <property type="entry name" value="D-lysine 5,6-aminomutase beta subunit KamE, N-terminal domain"/>
    <property type="match status" value="1"/>
</dbReference>
<accession>A0A1M7SYK2</accession>
<dbReference type="Gene3D" id="3.30.30.60">
    <property type="entry name" value="D-lysine 5,6-aminomutase beta subunit KamE, N-terminal domain"/>
    <property type="match status" value="1"/>
</dbReference>
<dbReference type="SUPFAM" id="SSF52242">
    <property type="entry name" value="Cobalamin (vitamin B12)-binding domain"/>
    <property type="match status" value="1"/>
</dbReference>
<dbReference type="RefSeq" id="WP_072759744.1">
    <property type="nucleotide sequence ID" value="NZ_FRDJ01000007.1"/>
</dbReference>
<dbReference type="STRING" id="1121883.SAMN02745226_01363"/>
<dbReference type="Gene3D" id="3.40.50.280">
    <property type="entry name" value="Cobalamin-binding domain"/>
    <property type="match status" value="1"/>
</dbReference>
<feature type="domain" description="B12-binding" evidence="1">
    <location>
        <begin position="120"/>
        <end position="259"/>
    </location>
</feature>
<organism evidence="2 3">
    <name type="scientific">Fervidobacterium gondwanense DSM 13020</name>
    <dbReference type="NCBI Taxonomy" id="1121883"/>
    <lineage>
        <taxon>Bacteria</taxon>
        <taxon>Thermotogati</taxon>
        <taxon>Thermotogota</taxon>
        <taxon>Thermotogae</taxon>
        <taxon>Thermotogales</taxon>
        <taxon>Fervidobacteriaceae</taxon>
        <taxon>Fervidobacterium</taxon>
    </lineage>
</organism>
<sequence length="265" mass="29348">MSGGLYSLEKKEYDKTLNLQAIKPYGDTMNDGKVQVSFTLPVPDGDEAVEAAKILMKKMGLDNPMIVYHHQLTEGFTFFVGYGECVHTVDYMAIKVPKVEVHRMTMEEIDEFIENNIGRKLVIVGATTGTDAHTVGLDAILNMKGFAGHYGLERYKMFEVYNMGSQVPNEEFVAKAIEVKADALLVSQTVTQKNVHIKNLTNLIELLEAEGIRKDVIVVVGGPRITHELAKELGFDAGFGPGTFAEDVGAFIAQEWVRRFGGKKE</sequence>